<comment type="caution">
    <text evidence="2">The sequence shown here is derived from an EMBL/GenBank/DDBJ whole genome shotgun (WGS) entry which is preliminary data.</text>
</comment>
<evidence type="ECO:0000256" key="1">
    <source>
        <dbReference type="SAM" id="MobiDB-lite"/>
    </source>
</evidence>
<name>A0ABQ0D761_9EUKA</name>
<reference evidence="2 3" key="1">
    <citation type="journal article" date="2019" name="PLoS Negl. Trop. Dis.">
        <title>Whole genome sequencing of Entamoeba nuttalli reveals mammalian host-related molecular signatures and a novel octapeptide-repeat surface protein.</title>
        <authorList>
            <person name="Tanaka M."/>
            <person name="Makiuchi T."/>
            <person name="Komiyama T."/>
            <person name="Shiina T."/>
            <person name="Osaki K."/>
            <person name="Tachibana H."/>
        </authorList>
    </citation>
    <scope>NUCLEOTIDE SEQUENCE [LARGE SCALE GENOMIC DNA]</scope>
    <source>
        <strain evidence="2 3">P19-061405</strain>
    </source>
</reference>
<gene>
    <name evidence="2" type="ORF">ENUP19_0002G0052</name>
</gene>
<protein>
    <submittedName>
        <fullName evidence="2">Uncharacterized protein</fullName>
    </submittedName>
</protein>
<organism evidence="2 3">
    <name type="scientific">Entamoeba nuttalli</name>
    <dbReference type="NCBI Taxonomy" id="412467"/>
    <lineage>
        <taxon>Eukaryota</taxon>
        <taxon>Amoebozoa</taxon>
        <taxon>Evosea</taxon>
        <taxon>Archamoebae</taxon>
        <taxon>Mastigamoebida</taxon>
        <taxon>Entamoebidae</taxon>
        <taxon>Entamoeba</taxon>
    </lineage>
</organism>
<keyword evidence="3" id="KW-1185">Reference proteome</keyword>
<sequence length="94" mass="11124">MQSNQIANEVYSFLSEELFQLVRLNKSTFHCTKKNSSSETCKPKTKQPKPSQSLRLTYKNLETINKIGSYQRNMRIVEWVKSSEYKKYHFPSQL</sequence>
<proteinExistence type="predicted"/>
<evidence type="ECO:0000313" key="3">
    <source>
        <dbReference type="Proteomes" id="UP001628156"/>
    </source>
</evidence>
<evidence type="ECO:0000313" key="2">
    <source>
        <dbReference type="EMBL" id="GAB1218693.1"/>
    </source>
</evidence>
<dbReference type="Proteomes" id="UP001628156">
    <property type="component" value="Unassembled WGS sequence"/>
</dbReference>
<feature type="region of interest" description="Disordered" evidence="1">
    <location>
        <begin position="32"/>
        <end position="52"/>
    </location>
</feature>
<dbReference type="EMBL" id="BAAFRS010000002">
    <property type="protein sequence ID" value="GAB1218693.1"/>
    <property type="molecule type" value="Genomic_DNA"/>
</dbReference>
<accession>A0ABQ0D761</accession>